<proteinExistence type="predicted"/>
<evidence type="ECO:0000313" key="3">
    <source>
        <dbReference type="Proteomes" id="UP001209570"/>
    </source>
</evidence>
<name>A0AAD5QCT4_PYTIN</name>
<dbReference type="Proteomes" id="UP001209570">
    <property type="component" value="Unassembled WGS sequence"/>
</dbReference>
<organism evidence="2 3">
    <name type="scientific">Pythium insidiosum</name>
    <name type="common">Pythiosis disease agent</name>
    <dbReference type="NCBI Taxonomy" id="114742"/>
    <lineage>
        <taxon>Eukaryota</taxon>
        <taxon>Sar</taxon>
        <taxon>Stramenopiles</taxon>
        <taxon>Oomycota</taxon>
        <taxon>Peronosporomycetes</taxon>
        <taxon>Pythiales</taxon>
        <taxon>Pythiaceae</taxon>
        <taxon>Pythium</taxon>
    </lineage>
</organism>
<dbReference type="EMBL" id="JAKCXM010000049">
    <property type="protein sequence ID" value="KAJ0405166.1"/>
    <property type="molecule type" value="Genomic_DNA"/>
</dbReference>
<evidence type="ECO:0000313" key="2">
    <source>
        <dbReference type="EMBL" id="KAJ0405166.1"/>
    </source>
</evidence>
<reference evidence="2" key="1">
    <citation type="submission" date="2021-12" db="EMBL/GenBank/DDBJ databases">
        <title>Prjna785345.</title>
        <authorList>
            <person name="Rujirawat T."/>
            <person name="Krajaejun T."/>
        </authorList>
    </citation>
    <scope>NUCLEOTIDE SEQUENCE</scope>
    <source>
        <strain evidence="2">Pi057C3</strain>
    </source>
</reference>
<gene>
    <name evidence="2" type="ORF">P43SY_001371</name>
</gene>
<protein>
    <submittedName>
        <fullName evidence="2">Uncharacterized protein</fullName>
    </submittedName>
</protein>
<sequence length="269" mass="28341">MMSSMDVEAIEEAFVRGDWRTAAAQSKQQLLLLTAARETEDTARHALLSIYLRSVFELGDDDEVGDAADLVAALAPLPVELSLQWITFLVAMERRDDALDAINALLQVLAASIADGGDSTAARQQYLSATELLVRHVLLPSDDVDDVVAYIDQDAVLDATSKRQLIESIQHSAGAMPRASKPLPTADDCSSDSDELGRSELFKDHEDHAAASASASASADSSDALALGAAALAAAAVAFGVYRNRDRLASAVSGIVPSVSQGLAALFET</sequence>
<dbReference type="AlphaFoldDB" id="A0AAD5QCT4"/>
<evidence type="ECO:0000256" key="1">
    <source>
        <dbReference type="SAM" id="MobiDB-lite"/>
    </source>
</evidence>
<keyword evidence="3" id="KW-1185">Reference proteome</keyword>
<accession>A0AAD5QCT4</accession>
<feature type="region of interest" description="Disordered" evidence="1">
    <location>
        <begin position="173"/>
        <end position="196"/>
    </location>
</feature>
<comment type="caution">
    <text evidence="2">The sequence shown here is derived from an EMBL/GenBank/DDBJ whole genome shotgun (WGS) entry which is preliminary data.</text>
</comment>